<feature type="compositionally biased region" description="Basic and acidic residues" evidence="8">
    <location>
        <begin position="210"/>
        <end position="224"/>
    </location>
</feature>
<dbReference type="GO" id="GO:0005886">
    <property type="term" value="C:plasma membrane"/>
    <property type="evidence" value="ECO:0007669"/>
    <property type="project" value="UniProtKB-SubCell"/>
</dbReference>
<sequence length="237" mass="23754">MTTRVLVGLVVLGALAVVAVLVPVPGPAQVRLWAEGLGALGVVAFFAAYAVCTAAPVPRTVFNLAAGLLFGDVVGISVALVATVLSGLLGFRLARSLGREVVLRHLHRKPVRALDDRLSGGGALAVASLRLIPVVPFAPLSYLCGVSALPTKPYLVGTAIGSVPGTVAVVVLGDALTGTTPPALVACYAGFAVLGALGLLRAVRSAEPKEVTAGKTVAGREETVSRTNGGDADPPGG</sequence>
<proteinExistence type="inferred from homology"/>
<keyword evidence="11" id="KW-1185">Reference proteome</keyword>
<keyword evidence="4 7" id="KW-0812">Transmembrane</keyword>
<evidence type="ECO:0000256" key="3">
    <source>
        <dbReference type="ARBA" id="ARBA00022475"/>
    </source>
</evidence>
<evidence type="ECO:0000313" key="11">
    <source>
        <dbReference type="Proteomes" id="UP000004705"/>
    </source>
</evidence>
<dbReference type="Pfam" id="PF09335">
    <property type="entry name" value="VTT_dom"/>
    <property type="match status" value="1"/>
</dbReference>
<dbReference type="PANTHER" id="PTHR12677">
    <property type="entry name" value="GOLGI APPARATUS MEMBRANE PROTEIN TVP38-RELATED"/>
    <property type="match status" value="1"/>
</dbReference>
<feature type="region of interest" description="Disordered" evidence="8">
    <location>
        <begin position="210"/>
        <end position="237"/>
    </location>
</feature>
<protein>
    <recommendedName>
        <fullName evidence="7">TVP38/TMEM64 family membrane protein</fullName>
    </recommendedName>
</protein>
<keyword evidence="3 7" id="KW-1003">Cell membrane</keyword>
<dbReference type="PANTHER" id="PTHR12677:SF59">
    <property type="entry name" value="GOLGI APPARATUS MEMBRANE PROTEIN TVP38-RELATED"/>
    <property type="match status" value="1"/>
</dbReference>
<reference evidence="10 11" key="1">
    <citation type="journal article" date="2012" name="Stand. Genomic Sci.">
        <title>Genome sequence of the soil bacterium Saccharomonospora azurea type strain (NA-128(T)).</title>
        <authorList>
            <person name="Klenk H.P."/>
            <person name="Held B."/>
            <person name="Lucas S."/>
            <person name="Lapidus A."/>
            <person name="Copeland A."/>
            <person name="Hammon N."/>
            <person name="Pitluck S."/>
            <person name="Goodwin L.A."/>
            <person name="Han C."/>
            <person name="Tapia R."/>
            <person name="Brambilla E.M."/>
            <person name="Potter G."/>
            <person name="Land M."/>
            <person name="Ivanova N."/>
            <person name="Rohde M."/>
            <person name="Goker M."/>
            <person name="Detter J.C."/>
            <person name="Kyrpides N.C."/>
            <person name="Woyke T."/>
        </authorList>
    </citation>
    <scope>NUCLEOTIDE SEQUENCE [LARGE SCALE GENOMIC DNA]</scope>
    <source>
        <strain evidence="10 11">NA-128</strain>
    </source>
</reference>
<gene>
    <name evidence="10" type="ORF">SacazDRAFT_01100</name>
</gene>
<evidence type="ECO:0000256" key="2">
    <source>
        <dbReference type="ARBA" id="ARBA00008640"/>
    </source>
</evidence>
<evidence type="ECO:0000256" key="8">
    <source>
        <dbReference type="SAM" id="MobiDB-lite"/>
    </source>
</evidence>
<dbReference type="InterPro" id="IPR015414">
    <property type="entry name" value="TMEM64"/>
</dbReference>
<keyword evidence="6 7" id="KW-0472">Membrane</keyword>
<evidence type="ECO:0000256" key="7">
    <source>
        <dbReference type="RuleBase" id="RU366058"/>
    </source>
</evidence>
<feature type="transmembrane region" description="Helical" evidence="7">
    <location>
        <begin position="69"/>
        <end position="91"/>
    </location>
</feature>
<dbReference type="InterPro" id="IPR032816">
    <property type="entry name" value="VTT_dom"/>
</dbReference>
<organism evidence="10 11">
    <name type="scientific">Saccharomonospora azurea NA-128</name>
    <dbReference type="NCBI Taxonomy" id="882081"/>
    <lineage>
        <taxon>Bacteria</taxon>
        <taxon>Bacillati</taxon>
        <taxon>Actinomycetota</taxon>
        <taxon>Actinomycetes</taxon>
        <taxon>Pseudonocardiales</taxon>
        <taxon>Pseudonocardiaceae</taxon>
        <taxon>Saccharomonospora</taxon>
    </lineage>
</organism>
<comment type="subcellular location">
    <subcellularLocation>
        <location evidence="1 7">Cell membrane</location>
        <topology evidence="1 7">Multi-pass membrane protein</topology>
    </subcellularLocation>
</comment>
<dbReference type="AlphaFoldDB" id="H8G3H8"/>
<dbReference type="EMBL" id="CM001466">
    <property type="protein sequence ID" value="EHY88036.1"/>
    <property type="molecule type" value="Genomic_DNA"/>
</dbReference>
<evidence type="ECO:0000256" key="6">
    <source>
        <dbReference type="ARBA" id="ARBA00023136"/>
    </source>
</evidence>
<evidence type="ECO:0000256" key="1">
    <source>
        <dbReference type="ARBA" id="ARBA00004651"/>
    </source>
</evidence>
<feature type="transmembrane region" description="Helical" evidence="7">
    <location>
        <begin position="37"/>
        <end position="57"/>
    </location>
</feature>
<feature type="transmembrane region" description="Helical" evidence="7">
    <location>
        <begin position="182"/>
        <end position="200"/>
    </location>
</feature>
<feature type="domain" description="VTT" evidence="9">
    <location>
        <begin position="57"/>
        <end position="174"/>
    </location>
</feature>
<dbReference type="Proteomes" id="UP000004705">
    <property type="component" value="Chromosome"/>
</dbReference>
<evidence type="ECO:0000259" key="9">
    <source>
        <dbReference type="Pfam" id="PF09335"/>
    </source>
</evidence>
<evidence type="ECO:0000256" key="4">
    <source>
        <dbReference type="ARBA" id="ARBA00022692"/>
    </source>
</evidence>
<feature type="transmembrane region" description="Helical" evidence="7">
    <location>
        <begin position="122"/>
        <end position="142"/>
    </location>
</feature>
<accession>H8G3H8</accession>
<dbReference type="HOGENOM" id="CLU_038944_4_0_11"/>
<dbReference type="OrthoDB" id="5242213at2"/>
<evidence type="ECO:0000313" key="10">
    <source>
        <dbReference type="EMBL" id="EHY88036.1"/>
    </source>
</evidence>
<comment type="similarity">
    <text evidence="2 7">Belongs to the TVP38/TMEM64 family.</text>
</comment>
<dbReference type="RefSeq" id="WP_005439373.1">
    <property type="nucleotide sequence ID" value="NZ_CM001466.1"/>
</dbReference>
<name>H8G3H8_9PSEU</name>
<keyword evidence="5 7" id="KW-1133">Transmembrane helix</keyword>
<evidence type="ECO:0000256" key="5">
    <source>
        <dbReference type="ARBA" id="ARBA00022989"/>
    </source>
</evidence>
<feature type="transmembrane region" description="Helical" evidence="7">
    <location>
        <begin position="154"/>
        <end position="176"/>
    </location>
</feature>